<evidence type="ECO:0000313" key="3">
    <source>
        <dbReference type="Proteomes" id="UP000194469"/>
    </source>
</evidence>
<dbReference type="InterPro" id="IPR011051">
    <property type="entry name" value="RmlC_Cupin_sf"/>
</dbReference>
<keyword evidence="1" id="KW-0732">Signal</keyword>
<dbReference type="RefSeq" id="WP_242664810.1">
    <property type="nucleotide sequence ID" value="NZ_FXWL01000002.1"/>
</dbReference>
<dbReference type="SUPFAM" id="SSF51182">
    <property type="entry name" value="RmlC-like cupins"/>
    <property type="match status" value="1"/>
</dbReference>
<protein>
    <submittedName>
        <fullName evidence="2">Cupin domain protein</fullName>
    </submittedName>
</protein>
<proteinExistence type="predicted"/>
<organism evidence="2 3">
    <name type="scientific">Sphingopyxis terrae subsp. ummariensis</name>
    <dbReference type="NCBI Taxonomy" id="429001"/>
    <lineage>
        <taxon>Bacteria</taxon>
        <taxon>Pseudomonadati</taxon>
        <taxon>Pseudomonadota</taxon>
        <taxon>Alphaproteobacteria</taxon>
        <taxon>Sphingomonadales</taxon>
        <taxon>Sphingomonadaceae</taxon>
        <taxon>Sphingopyxis</taxon>
    </lineage>
</organism>
<dbReference type="AlphaFoldDB" id="A0A1Y6FNJ5"/>
<name>A0A1Y6FNJ5_9SPHN</name>
<evidence type="ECO:0000313" key="2">
    <source>
        <dbReference type="EMBL" id="SMQ76475.1"/>
    </source>
</evidence>
<dbReference type="Proteomes" id="UP000194469">
    <property type="component" value="Unassembled WGS sequence"/>
</dbReference>
<gene>
    <name evidence="2" type="ORF">SAMN06295984_1917</name>
</gene>
<dbReference type="InterPro" id="IPR014710">
    <property type="entry name" value="RmlC-like_jellyroll"/>
</dbReference>
<dbReference type="CDD" id="cd06989">
    <property type="entry name" value="cupin_DRT102"/>
    <property type="match status" value="1"/>
</dbReference>
<evidence type="ECO:0000256" key="1">
    <source>
        <dbReference type="SAM" id="SignalP"/>
    </source>
</evidence>
<feature type="chain" id="PRO_5012215787" evidence="1">
    <location>
        <begin position="25"/>
        <end position="156"/>
    </location>
</feature>
<reference evidence="3" key="1">
    <citation type="submission" date="2017-04" db="EMBL/GenBank/DDBJ databases">
        <authorList>
            <person name="Varghese N."/>
            <person name="Submissions S."/>
        </authorList>
    </citation>
    <scope>NUCLEOTIDE SEQUENCE [LARGE SCALE GENOMIC DNA]</scope>
    <source>
        <strain evidence="3">UI2</strain>
    </source>
</reference>
<sequence>MSGRAKGLMPLAAVLVSLGAPAFAETQQMRLSPADIAALATGGAGPGTSGVEGIRTTVLYGDPTGAGPYTIEIRVPPHTKIAAHTHRDDRSAVVVSGMWFFGYGDMADEKSAKQLAPGSFYTEPADAPHFAMTADEPAVVYITGQGPTDTHFSTSR</sequence>
<keyword evidence="3" id="KW-1185">Reference proteome</keyword>
<dbReference type="EMBL" id="FXWL01000002">
    <property type="protein sequence ID" value="SMQ76475.1"/>
    <property type="molecule type" value="Genomic_DNA"/>
</dbReference>
<dbReference type="Gene3D" id="2.60.120.10">
    <property type="entry name" value="Jelly Rolls"/>
    <property type="match status" value="1"/>
</dbReference>
<dbReference type="GeneID" id="303001576"/>
<feature type="signal peptide" evidence="1">
    <location>
        <begin position="1"/>
        <end position="24"/>
    </location>
</feature>
<accession>A0A1Y6FNJ5</accession>